<keyword evidence="3" id="KW-1185">Reference proteome</keyword>
<dbReference type="Proteomes" id="UP000472261">
    <property type="component" value="Unplaced"/>
</dbReference>
<dbReference type="Gene3D" id="3.10.20.90">
    <property type="entry name" value="Phosphatidylinositol 3-kinase Catalytic Subunit, Chain A, domain 1"/>
    <property type="match status" value="1"/>
</dbReference>
<dbReference type="AlphaFoldDB" id="A0A669QX92"/>
<evidence type="ECO:0000259" key="1">
    <source>
        <dbReference type="Pfam" id="PF14560"/>
    </source>
</evidence>
<evidence type="ECO:0000313" key="2">
    <source>
        <dbReference type="Ensembl" id="ENSPCLP00000022968.1"/>
    </source>
</evidence>
<protein>
    <recommendedName>
        <fullName evidence="1">Ubiquitin-like domain-containing protein</fullName>
    </recommendedName>
</protein>
<reference evidence="2" key="1">
    <citation type="submission" date="2025-08" db="UniProtKB">
        <authorList>
            <consortium name="Ensembl"/>
        </authorList>
    </citation>
    <scope>IDENTIFICATION</scope>
</reference>
<organism evidence="2 3">
    <name type="scientific">Phasianus colchicus</name>
    <name type="common">Common pheasant</name>
    <dbReference type="NCBI Taxonomy" id="9054"/>
    <lineage>
        <taxon>Eukaryota</taxon>
        <taxon>Metazoa</taxon>
        <taxon>Chordata</taxon>
        <taxon>Craniata</taxon>
        <taxon>Vertebrata</taxon>
        <taxon>Euteleostomi</taxon>
        <taxon>Archelosauria</taxon>
        <taxon>Archosauria</taxon>
        <taxon>Dinosauria</taxon>
        <taxon>Saurischia</taxon>
        <taxon>Theropoda</taxon>
        <taxon>Coelurosauria</taxon>
        <taxon>Aves</taxon>
        <taxon>Neognathae</taxon>
        <taxon>Galloanserae</taxon>
        <taxon>Galliformes</taxon>
        <taxon>Phasianidae</taxon>
        <taxon>Phasianinae</taxon>
        <taxon>Phasianus</taxon>
    </lineage>
</organism>
<evidence type="ECO:0000313" key="3">
    <source>
        <dbReference type="Proteomes" id="UP000472261"/>
    </source>
</evidence>
<dbReference type="InterPro" id="IPR000626">
    <property type="entry name" value="Ubiquitin-like_dom"/>
</dbReference>
<name>A0A669QX92_PHACC</name>
<sequence>MELELRGAGGELLARLEPDDALLGAFPVSDGCGLHVGPQCVPKVTDLVSPTSPWCPHQGSS</sequence>
<dbReference type="Ensembl" id="ENSPCLT00000031940.1">
    <property type="protein sequence ID" value="ENSPCLP00000022968.1"/>
    <property type="gene ID" value="ENSPCLG00000020297.1"/>
</dbReference>
<dbReference type="Pfam" id="PF14560">
    <property type="entry name" value="Ubiquitin_2"/>
    <property type="match status" value="1"/>
</dbReference>
<reference evidence="2" key="2">
    <citation type="submission" date="2025-09" db="UniProtKB">
        <authorList>
            <consortium name="Ensembl"/>
        </authorList>
    </citation>
    <scope>IDENTIFICATION</scope>
</reference>
<proteinExistence type="predicted"/>
<feature type="domain" description="Ubiquitin-like" evidence="1">
    <location>
        <begin position="1"/>
        <end position="36"/>
    </location>
</feature>
<accession>A0A669QX92</accession>